<dbReference type="RefSeq" id="WP_119873948.1">
    <property type="nucleotide sequence ID" value="NZ_QZDH01000030.1"/>
</dbReference>
<organism evidence="2 3">
    <name type="scientific">Pectobacterium carotovorum</name>
    <name type="common">Erwinia carotovora</name>
    <dbReference type="NCBI Taxonomy" id="554"/>
    <lineage>
        <taxon>Bacteria</taxon>
        <taxon>Pseudomonadati</taxon>
        <taxon>Pseudomonadota</taxon>
        <taxon>Gammaproteobacteria</taxon>
        <taxon>Enterobacterales</taxon>
        <taxon>Pectobacteriaceae</taxon>
        <taxon>Pectobacterium</taxon>
    </lineage>
</organism>
<dbReference type="Proteomes" id="UP000283655">
    <property type="component" value="Unassembled WGS sequence"/>
</dbReference>
<feature type="domain" description="ABC-three component systems C-terminal" evidence="1">
    <location>
        <begin position="119"/>
        <end position="359"/>
    </location>
</feature>
<protein>
    <recommendedName>
        <fullName evidence="1">ABC-three component systems C-terminal domain-containing protein</fullName>
    </recommendedName>
</protein>
<evidence type="ECO:0000313" key="2">
    <source>
        <dbReference type="EMBL" id="RJL50662.1"/>
    </source>
</evidence>
<dbReference type="InterPro" id="IPR046920">
    <property type="entry name" value="ABC-3C_CTD1"/>
</dbReference>
<sequence>MSNDENKNYPATAVSTWSGYVYQGKIALYHCLKLINQGDMDFELQLDSSDDFAIYKNGSLTSAHQVKAKIGEYRSGYAEALEKSSTIEFDRTKGISRYFHVSVKLDDTDDYTGVNGELVQFYSYGSNKYCGLGEIEGLTKELIKQVCTRKSITYSQDLLNYNYCLLSEKISSRAVEIHRLVQNDRVKANKAAYENRMTAQSLLDDILTKNPYNSTEYYSVDLKAKLCNHLEDRLDQALPGMSDEIYDRARRLFEHIRITDASELKALCQLMKPSERFSSIQKADIRRYSGLIEAINTEPVLKQFPHYLDDEKRFYLPTALDLPLLEDREGCISDLLGEMESNEDLLKLLFEYNHLIACRSIESFIINTKYTQPDNLNDQEVKDRIDSNITKSFILSIMTKEDVEARLNDN</sequence>
<evidence type="ECO:0000313" key="3">
    <source>
        <dbReference type="Proteomes" id="UP000283655"/>
    </source>
</evidence>
<accession>A0A419AV60</accession>
<reference evidence="2 3" key="1">
    <citation type="submission" date="2018-09" db="EMBL/GenBank/DDBJ databases">
        <title>Phylogenetic diversity of Pectobacterium and Dickeya strains causing blackleg disease of potato in Morocco.</title>
        <authorList>
            <person name="Oulghazi S."/>
            <person name="Moumni M."/>
            <person name="Faure D."/>
        </authorList>
    </citation>
    <scope>NUCLEOTIDE SEQUENCE [LARGE SCALE GENOMIC DNA]</scope>
    <source>
        <strain evidence="2 3">S1.15.11.2D</strain>
    </source>
</reference>
<comment type="caution">
    <text evidence="2">The sequence shown here is derived from an EMBL/GenBank/DDBJ whole genome shotgun (WGS) entry which is preliminary data.</text>
</comment>
<dbReference type="EMBL" id="QZDH01000030">
    <property type="protein sequence ID" value="RJL50662.1"/>
    <property type="molecule type" value="Genomic_DNA"/>
</dbReference>
<dbReference type="Pfam" id="PF20276">
    <property type="entry name" value="CTD1"/>
    <property type="match status" value="1"/>
</dbReference>
<name>A0A419AV60_PECCA</name>
<gene>
    <name evidence="2" type="ORF">D5071_12660</name>
</gene>
<proteinExistence type="predicted"/>
<evidence type="ECO:0000259" key="1">
    <source>
        <dbReference type="Pfam" id="PF20276"/>
    </source>
</evidence>
<dbReference type="AlphaFoldDB" id="A0A419AV60"/>